<reference evidence="2 3" key="1">
    <citation type="submission" date="2014-09" db="EMBL/GenBank/DDBJ databases">
        <title>Draft Genome Sequence of Draconibacterium sp. JN14CK-3.</title>
        <authorList>
            <person name="Dong C."/>
            <person name="Lai Q."/>
            <person name="Shao Z."/>
        </authorList>
    </citation>
    <scope>NUCLEOTIDE SEQUENCE [LARGE SCALE GENOMIC DNA]</scope>
    <source>
        <strain evidence="2 3">JN14CK-3</strain>
    </source>
</reference>
<dbReference type="Gene3D" id="3.40.50.450">
    <property type="match status" value="1"/>
</dbReference>
<dbReference type="RefSeq" id="WP_045029322.1">
    <property type="nucleotide sequence ID" value="NZ_JRHC01000002.1"/>
</dbReference>
<dbReference type="Pfam" id="PF00294">
    <property type="entry name" value="PfkB"/>
    <property type="match status" value="1"/>
</dbReference>
<dbReference type="InterPro" id="IPR051239">
    <property type="entry name" value="2'-dNMP_N-hydrolase"/>
</dbReference>
<dbReference type="SUPFAM" id="SSF53613">
    <property type="entry name" value="Ribokinase-like"/>
    <property type="match status" value="1"/>
</dbReference>
<dbReference type="InterPro" id="IPR007710">
    <property type="entry name" value="Nucleoside_deoxyribTrfase"/>
</dbReference>
<gene>
    <name evidence="2" type="ORF">LH29_10750</name>
</gene>
<dbReference type="Proteomes" id="UP000032544">
    <property type="component" value="Unassembled WGS sequence"/>
</dbReference>
<dbReference type="EMBL" id="JRHC01000002">
    <property type="protein sequence ID" value="KJF43593.1"/>
    <property type="molecule type" value="Genomic_DNA"/>
</dbReference>
<proteinExistence type="predicted"/>
<dbReference type="Gene3D" id="3.40.1190.20">
    <property type="match status" value="1"/>
</dbReference>
<dbReference type="STRING" id="1544798.LH29_10750"/>
<dbReference type="InterPro" id="IPR011611">
    <property type="entry name" value="PfkB_dom"/>
</dbReference>
<evidence type="ECO:0000259" key="1">
    <source>
        <dbReference type="Pfam" id="PF00294"/>
    </source>
</evidence>
<dbReference type="InterPro" id="IPR029056">
    <property type="entry name" value="Ribokinase-like"/>
</dbReference>
<dbReference type="GO" id="GO:0009159">
    <property type="term" value="P:deoxyribonucleoside monophosphate catabolic process"/>
    <property type="evidence" value="ECO:0007669"/>
    <property type="project" value="TreeGrafter"/>
</dbReference>
<keyword evidence="3" id="KW-1185">Reference proteome</keyword>
<protein>
    <recommendedName>
        <fullName evidence="1">Carbohydrate kinase PfkB domain-containing protein</fullName>
    </recommendedName>
</protein>
<evidence type="ECO:0000313" key="3">
    <source>
        <dbReference type="Proteomes" id="UP000032544"/>
    </source>
</evidence>
<dbReference type="OrthoDB" id="9795789at2"/>
<accession>A0A0D8JCR1</accession>
<feature type="domain" description="Carbohydrate kinase PfkB" evidence="1">
    <location>
        <begin position="122"/>
        <end position="249"/>
    </location>
</feature>
<dbReference type="AlphaFoldDB" id="A0A0D8JCR1"/>
<sequence>MLNIIGGSYVENCIDPSYQELYGSGLRAAAALSKKGFDINLFSLISEDLRELAELKGRTFGYNCNYWSTKDTIEFDYYHPLAFPSIINYYDNSPTQEIKLSENGDFLYYGMLEANFIFQGKYVVYDPQNYKSFKTTGSTAKHLAIILNKKEALHFSKSESDDLSIIGKELLKTENAEVIVIKNGVNGAYVVDKEGISEIPVFATTNVWPIGSGDIFTATFAWQWIIEKKNPRDAAYYASKMTAIFCQTMQLPISEISEEILPREIKSRTNKIYLAGPFFTVAERWIINEIRNILIDFGNEVFSPLHDVGILDTNKVQSESINIATQDLDALTKCDTIFAIVSGLDAGTLFEIGFAKAVKKRVIILAQNVNENDLTMLIGSECEITNDLSTAIYMASW</sequence>
<dbReference type="SUPFAM" id="SSF52309">
    <property type="entry name" value="N-(deoxy)ribosyltransferase-like"/>
    <property type="match status" value="1"/>
</dbReference>
<comment type="caution">
    <text evidence="2">The sequence shown here is derived from an EMBL/GenBank/DDBJ whole genome shotgun (WGS) entry which is preliminary data.</text>
</comment>
<name>A0A0D8JCR1_9BACT</name>
<dbReference type="Pfam" id="PF05014">
    <property type="entry name" value="Nuc_deoxyrib_tr"/>
    <property type="match status" value="1"/>
</dbReference>
<organism evidence="2 3">
    <name type="scientific">Draconibacterium sediminis</name>
    <dbReference type="NCBI Taxonomy" id="1544798"/>
    <lineage>
        <taxon>Bacteria</taxon>
        <taxon>Pseudomonadati</taxon>
        <taxon>Bacteroidota</taxon>
        <taxon>Bacteroidia</taxon>
        <taxon>Marinilabiliales</taxon>
        <taxon>Prolixibacteraceae</taxon>
        <taxon>Draconibacterium</taxon>
    </lineage>
</organism>
<dbReference type="PANTHER" id="PTHR15364:SF0">
    <property type="entry name" value="2'-DEOXYNUCLEOSIDE 5'-PHOSPHATE N-HYDROLASE 1"/>
    <property type="match status" value="1"/>
</dbReference>
<evidence type="ECO:0000313" key="2">
    <source>
        <dbReference type="EMBL" id="KJF43593.1"/>
    </source>
</evidence>
<dbReference type="GO" id="GO:0070694">
    <property type="term" value="F:5-hydroxymethyl-dUMP N-hydrolase activity"/>
    <property type="evidence" value="ECO:0007669"/>
    <property type="project" value="TreeGrafter"/>
</dbReference>
<dbReference type="PANTHER" id="PTHR15364">
    <property type="entry name" value="2'-DEOXYNUCLEOSIDE 5'-PHOSPHATE N-HYDROLASE 1"/>
    <property type="match status" value="1"/>
</dbReference>